<accession>A0ABW6CIJ8</accession>
<name>A0ABW6CIJ8_RAHSY</name>
<evidence type="ECO:0008006" key="3">
    <source>
        <dbReference type="Google" id="ProtNLM"/>
    </source>
</evidence>
<reference evidence="1 2" key="1">
    <citation type="submission" date="2024-09" db="EMBL/GenBank/DDBJ databases">
        <title>Genomes of Rahnella.</title>
        <authorList>
            <person name="Mnguni F.C."/>
            <person name="Shin G.Y."/>
            <person name="Coutinho T."/>
        </authorList>
    </citation>
    <scope>NUCLEOTIDE SEQUENCE [LARGE SCALE GENOMIC DNA]</scope>
    <source>
        <strain evidence="1 2">20WA0057</strain>
    </source>
</reference>
<organism evidence="1 2">
    <name type="scientific">Rahnella sp. (strain Y9602)</name>
    <dbReference type="NCBI Taxonomy" id="2703885"/>
    <lineage>
        <taxon>Bacteria</taxon>
        <taxon>Pseudomonadati</taxon>
        <taxon>Pseudomonadota</taxon>
        <taxon>Gammaproteobacteria</taxon>
        <taxon>Enterobacterales</taxon>
        <taxon>Yersiniaceae</taxon>
        <taxon>Rahnella</taxon>
    </lineage>
</organism>
<gene>
    <name evidence="1" type="ORF">ACFPK4_23950</name>
</gene>
<proteinExistence type="predicted"/>
<comment type="caution">
    <text evidence="1">The sequence shown here is derived from an EMBL/GenBank/DDBJ whole genome shotgun (WGS) entry which is preliminary data.</text>
</comment>
<evidence type="ECO:0000313" key="1">
    <source>
        <dbReference type="EMBL" id="MFD3226598.1"/>
    </source>
</evidence>
<dbReference type="Proteomes" id="UP001598201">
    <property type="component" value="Unassembled WGS sequence"/>
</dbReference>
<dbReference type="RefSeq" id="WP_379672251.1">
    <property type="nucleotide sequence ID" value="NZ_JBHUCJ010000095.1"/>
</dbReference>
<sequence length="88" mass="9595">MSTKVIAAESLSAKSDDIISALQTAIKEAADKNSGGSISVNVLVNPTPQGWEICIGNWCIPSFIALRRRRLRSESLEDAFNTVRSFIQ</sequence>
<evidence type="ECO:0000313" key="2">
    <source>
        <dbReference type="Proteomes" id="UP001598201"/>
    </source>
</evidence>
<protein>
    <recommendedName>
        <fullName evidence="3">4-oxalocrotonate tautomerase</fullName>
    </recommendedName>
</protein>
<keyword evidence="2" id="KW-1185">Reference proteome</keyword>
<dbReference type="EMBL" id="JBHUCJ010000095">
    <property type="protein sequence ID" value="MFD3226598.1"/>
    <property type="molecule type" value="Genomic_DNA"/>
</dbReference>